<proteinExistence type="predicted"/>
<evidence type="ECO:0000256" key="3">
    <source>
        <dbReference type="PROSITE-ProRule" id="PRU00464"/>
    </source>
</evidence>
<dbReference type="RefSeq" id="WP_184174202.1">
    <property type="nucleotide sequence ID" value="NZ_JACHGF010000003.1"/>
</dbReference>
<comment type="caution">
    <text evidence="5">The sequence shown here is derived from an EMBL/GenBank/DDBJ whole genome shotgun (WGS) entry which is preliminary data.</text>
</comment>
<dbReference type="InterPro" id="IPR036265">
    <property type="entry name" value="HIT-like_sf"/>
</dbReference>
<feature type="short sequence motif" description="Histidine triad motif" evidence="2 3">
    <location>
        <begin position="91"/>
        <end position="95"/>
    </location>
</feature>
<dbReference type="PROSITE" id="PS51084">
    <property type="entry name" value="HIT_2"/>
    <property type="match status" value="1"/>
</dbReference>
<dbReference type="InterPro" id="IPR001310">
    <property type="entry name" value="Histidine_triad_HIT"/>
</dbReference>
<gene>
    <name evidence="5" type="ORF">HNQ92_002391</name>
</gene>
<dbReference type="Gene3D" id="3.30.428.10">
    <property type="entry name" value="HIT-like"/>
    <property type="match status" value="1"/>
</dbReference>
<feature type="domain" description="HIT" evidence="4">
    <location>
        <begin position="4"/>
        <end position="107"/>
    </location>
</feature>
<dbReference type="AlphaFoldDB" id="A0A840TVT0"/>
<evidence type="ECO:0000259" key="4">
    <source>
        <dbReference type="PROSITE" id="PS51084"/>
    </source>
</evidence>
<keyword evidence="6" id="KW-1185">Reference proteome</keyword>
<dbReference type="PANTHER" id="PTHR46648:SF1">
    <property type="entry name" value="ADENOSINE 5'-MONOPHOSPHORAMIDASE HNT1"/>
    <property type="match status" value="1"/>
</dbReference>
<evidence type="ECO:0000256" key="1">
    <source>
        <dbReference type="PIRSR" id="PIRSR601310-1"/>
    </source>
</evidence>
<reference evidence="5 6" key="1">
    <citation type="submission" date="2020-08" db="EMBL/GenBank/DDBJ databases">
        <title>Genomic Encyclopedia of Type Strains, Phase IV (KMG-IV): sequencing the most valuable type-strain genomes for metagenomic binning, comparative biology and taxonomic classification.</title>
        <authorList>
            <person name="Goeker M."/>
        </authorList>
    </citation>
    <scope>NUCLEOTIDE SEQUENCE [LARGE SCALE GENOMIC DNA]</scope>
    <source>
        <strain evidence="5 6">DSM 105074</strain>
    </source>
</reference>
<dbReference type="Proteomes" id="UP000557307">
    <property type="component" value="Unassembled WGS sequence"/>
</dbReference>
<dbReference type="SUPFAM" id="SSF54197">
    <property type="entry name" value="HIT-like"/>
    <property type="match status" value="1"/>
</dbReference>
<evidence type="ECO:0000256" key="2">
    <source>
        <dbReference type="PIRSR" id="PIRSR601310-3"/>
    </source>
</evidence>
<protein>
    <submittedName>
        <fullName evidence="5">Histidine triad (HIT) family protein</fullName>
    </submittedName>
</protein>
<organism evidence="5 6">
    <name type="scientific">Rhabdobacter roseus</name>
    <dbReference type="NCBI Taxonomy" id="1655419"/>
    <lineage>
        <taxon>Bacteria</taxon>
        <taxon>Pseudomonadati</taxon>
        <taxon>Bacteroidota</taxon>
        <taxon>Cytophagia</taxon>
        <taxon>Cytophagales</taxon>
        <taxon>Cytophagaceae</taxon>
        <taxon>Rhabdobacter</taxon>
    </lineage>
</organism>
<dbReference type="PRINTS" id="PR00332">
    <property type="entry name" value="HISTRIAD"/>
</dbReference>
<dbReference type="PANTHER" id="PTHR46648">
    <property type="entry name" value="HIT FAMILY PROTEIN 1"/>
    <property type="match status" value="1"/>
</dbReference>
<name>A0A840TVT0_9BACT</name>
<feature type="active site" description="Tele-AMP-histidine intermediate" evidence="1">
    <location>
        <position position="93"/>
    </location>
</feature>
<dbReference type="EMBL" id="JACHGF010000003">
    <property type="protein sequence ID" value="MBB5284248.1"/>
    <property type="molecule type" value="Genomic_DNA"/>
</dbReference>
<evidence type="ECO:0000313" key="6">
    <source>
        <dbReference type="Proteomes" id="UP000557307"/>
    </source>
</evidence>
<sequence length="129" mass="14198">MASLFSKIVAGEIPAHKIAETDQYLAFLDVFPVAPGHTLVIPKQEIDYLFDMDEALYTGLMQFARQLAPALQRAVPCQRIGVSVIGLEVPHAHVHLIPLNSMADMDFSKKLKLSADELADTAARIRAEL</sequence>
<dbReference type="InterPro" id="IPR011146">
    <property type="entry name" value="HIT-like"/>
</dbReference>
<dbReference type="GO" id="GO:0009117">
    <property type="term" value="P:nucleotide metabolic process"/>
    <property type="evidence" value="ECO:0007669"/>
    <property type="project" value="TreeGrafter"/>
</dbReference>
<evidence type="ECO:0000313" key="5">
    <source>
        <dbReference type="EMBL" id="MBB5284248.1"/>
    </source>
</evidence>
<dbReference type="Pfam" id="PF01230">
    <property type="entry name" value="HIT"/>
    <property type="match status" value="1"/>
</dbReference>
<accession>A0A840TVT0</accession>
<dbReference type="GO" id="GO:0003824">
    <property type="term" value="F:catalytic activity"/>
    <property type="evidence" value="ECO:0007669"/>
    <property type="project" value="InterPro"/>
</dbReference>